<proteinExistence type="predicted"/>
<protein>
    <submittedName>
        <fullName evidence="1">Uncharacterized protein</fullName>
    </submittedName>
</protein>
<evidence type="ECO:0000313" key="2">
    <source>
        <dbReference type="Proteomes" id="UP000712281"/>
    </source>
</evidence>
<comment type="caution">
    <text evidence="1">The sequence shown here is derived from an EMBL/GenBank/DDBJ whole genome shotgun (WGS) entry which is preliminary data.</text>
</comment>
<name>A0A8S9IBD6_BRACR</name>
<reference evidence="1" key="1">
    <citation type="submission" date="2019-12" db="EMBL/GenBank/DDBJ databases">
        <title>Genome sequencing and annotation of Brassica cretica.</title>
        <authorList>
            <person name="Studholme D.J."/>
            <person name="Sarris P.F."/>
        </authorList>
    </citation>
    <scope>NUCLEOTIDE SEQUENCE</scope>
    <source>
        <strain evidence="1">PFS-001/15</strain>
        <tissue evidence="1">Leaf</tissue>
    </source>
</reference>
<dbReference type="AlphaFoldDB" id="A0A8S9IBD6"/>
<organism evidence="1 2">
    <name type="scientific">Brassica cretica</name>
    <name type="common">Mustard</name>
    <dbReference type="NCBI Taxonomy" id="69181"/>
    <lineage>
        <taxon>Eukaryota</taxon>
        <taxon>Viridiplantae</taxon>
        <taxon>Streptophyta</taxon>
        <taxon>Embryophyta</taxon>
        <taxon>Tracheophyta</taxon>
        <taxon>Spermatophyta</taxon>
        <taxon>Magnoliopsida</taxon>
        <taxon>eudicotyledons</taxon>
        <taxon>Gunneridae</taxon>
        <taxon>Pentapetalae</taxon>
        <taxon>rosids</taxon>
        <taxon>malvids</taxon>
        <taxon>Brassicales</taxon>
        <taxon>Brassicaceae</taxon>
        <taxon>Brassiceae</taxon>
        <taxon>Brassica</taxon>
    </lineage>
</organism>
<dbReference type="Proteomes" id="UP000712281">
    <property type="component" value="Unassembled WGS sequence"/>
</dbReference>
<dbReference type="EMBL" id="QGKW02001911">
    <property type="protein sequence ID" value="KAF2566735.1"/>
    <property type="molecule type" value="Genomic_DNA"/>
</dbReference>
<sequence length="66" mass="7374">MHTARSLRSDRAQAKLSRYVATEHAHCSVAMYRPSTHTARSLRSDRAQAKLDCYVATELKPNSVAT</sequence>
<accession>A0A8S9IBD6</accession>
<evidence type="ECO:0000313" key="1">
    <source>
        <dbReference type="EMBL" id="KAF2566735.1"/>
    </source>
</evidence>
<gene>
    <name evidence="1" type="ORF">F2Q68_00025581</name>
</gene>